<organism evidence="3 4">
    <name type="scientific">Qipengyuania atrilutea</name>
    <dbReference type="NCBI Taxonomy" id="2744473"/>
    <lineage>
        <taxon>Bacteria</taxon>
        <taxon>Pseudomonadati</taxon>
        <taxon>Pseudomonadota</taxon>
        <taxon>Alphaproteobacteria</taxon>
        <taxon>Sphingomonadales</taxon>
        <taxon>Erythrobacteraceae</taxon>
        <taxon>Qipengyuania</taxon>
    </lineage>
</organism>
<feature type="region of interest" description="Disordered" evidence="1">
    <location>
        <begin position="33"/>
        <end position="55"/>
    </location>
</feature>
<dbReference type="AlphaFoldDB" id="A0A850H8E8"/>
<dbReference type="RefSeq" id="WP_176267792.1">
    <property type="nucleotide sequence ID" value="NZ_JABWGV010000003.1"/>
</dbReference>
<dbReference type="Proteomes" id="UP000561438">
    <property type="component" value="Unassembled WGS sequence"/>
</dbReference>
<protein>
    <submittedName>
        <fullName evidence="3">Uncharacterized protein</fullName>
    </submittedName>
</protein>
<gene>
    <name evidence="3" type="ORF">HUV48_10955</name>
</gene>
<accession>A0A850H8E8</accession>
<sequence>MESIWTLMTILGPLLLIGAIVYAYIRNKNSTREEKAAAERGAREVREDIDRHNNP</sequence>
<keyword evidence="2" id="KW-0472">Membrane</keyword>
<evidence type="ECO:0000256" key="1">
    <source>
        <dbReference type="SAM" id="MobiDB-lite"/>
    </source>
</evidence>
<proteinExistence type="predicted"/>
<keyword evidence="2" id="KW-0812">Transmembrane</keyword>
<keyword evidence="2" id="KW-1133">Transmembrane helix</keyword>
<feature type="transmembrane region" description="Helical" evidence="2">
    <location>
        <begin position="6"/>
        <end position="25"/>
    </location>
</feature>
<evidence type="ECO:0000256" key="2">
    <source>
        <dbReference type="SAM" id="Phobius"/>
    </source>
</evidence>
<evidence type="ECO:0000313" key="3">
    <source>
        <dbReference type="EMBL" id="NVD45525.1"/>
    </source>
</evidence>
<reference evidence="3 4" key="1">
    <citation type="submission" date="2020-06" db="EMBL/GenBank/DDBJ databases">
        <title>Altererythrobacter sp. HHU K3-1.</title>
        <authorList>
            <person name="Zhang D."/>
            <person name="Xue H."/>
        </authorList>
    </citation>
    <scope>NUCLEOTIDE SEQUENCE [LARGE SCALE GENOMIC DNA]</scope>
    <source>
        <strain evidence="3 4">HHU K3-1</strain>
    </source>
</reference>
<name>A0A850H8E8_9SPHN</name>
<comment type="caution">
    <text evidence="3">The sequence shown here is derived from an EMBL/GenBank/DDBJ whole genome shotgun (WGS) entry which is preliminary data.</text>
</comment>
<evidence type="ECO:0000313" key="4">
    <source>
        <dbReference type="Proteomes" id="UP000561438"/>
    </source>
</evidence>
<dbReference type="EMBL" id="JABWGV010000003">
    <property type="protein sequence ID" value="NVD45525.1"/>
    <property type="molecule type" value="Genomic_DNA"/>
</dbReference>
<keyword evidence="4" id="KW-1185">Reference proteome</keyword>